<feature type="compositionally biased region" description="Polar residues" evidence="1">
    <location>
        <begin position="812"/>
        <end position="821"/>
    </location>
</feature>
<feature type="compositionally biased region" description="Low complexity" evidence="1">
    <location>
        <begin position="1536"/>
        <end position="1552"/>
    </location>
</feature>
<feature type="compositionally biased region" description="Basic and acidic residues" evidence="1">
    <location>
        <begin position="1882"/>
        <end position="1898"/>
    </location>
</feature>
<feature type="compositionally biased region" description="Basic residues" evidence="1">
    <location>
        <begin position="3841"/>
        <end position="3855"/>
    </location>
</feature>
<feature type="compositionally biased region" description="Polar residues" evidence="1">
    <location>
        <begin position="2526"/>
        <end position="2535"/>
    </location>
</feature>
<feature type="region of interest" description="Disordered" evidence="1">
    <location>
        <begin position="277"/>
        <end position="353"/>
    </location>
</feature>
<feature type="compositionally biased region" description="Polar residues" evidence="1">
    <location>
        <begin position="164"/>
        <end position="185"/>
    </location>
</feature>
<name>A0A5N4A9M2_PHOPY</name>
<feature type="compositionally biased region" description="Low complexity" evidence="1">
    <location>
        <begin position="1412"/>
        <end position="1425"/>
    </location>
</feature>
<feature type="compositionally biased region" description="Basic and acidic residues" evidence="1">
    <location>
        <begin position="2585"/>
        <end position="2597"/>
    </location>
</feature>
<feature type="compositionally biased region" description="Basic and acidic residues" evidence="1">
    <location>
        <begin position="2164"/>
        <end position="2182"/>
    </location>
</feature>
<feature type="region of interest" description="Disordered" evidence="1">
    <location>
        <begin position="240"/>
        <end position="259"/>
    </location>
</feature>
<feature type="compositionally biased region" description="Polar residues" evidence="1">
    <location>
        <begin position="277"/>
        <end position="315"/>
    </location>
</feature>
<feature type="compositionally biased region" description="Low complexity" evidence="1">
    <location>
        <begin position="2331"/>
        <end position="2343"/>
    </location>
</feature>
<feature type="compositionally biased region" description="Basic and acidic residues" evidence="1">
    <location>
        <begin position="2055"/>
        <end position="2076"/>
    </location>
</feature>
<feature type="region of interest" description="Disordered" evidence="1">
    <location>
        <begin position="2933"/>
        <end position="2953"/>
    </location>
</feature>
<dbReference type="InParanoid" id="A0A5N4A9M2"/>
<feature type="region of interest" description="Disordered" evidence="1">
    <location>
        <begin position="52"/>
        <end position="71"/>
    </location>
</feature>
<feature type="compositionally biased region" description="Basic and acidic residues" evidence="1">
    <location>
        <begin position="2382"/>
        <end position="2401"/>
    </location>
</feature>
<feature type="region of interest" description="Disordered" evidence="1">
    <location>
        <begin position="4352"/>
        <end position="4373"/>
    </location>
</feature>
<feature type="compositionally biased region" description="Basic and acidic residues" evidence="1">
    <location>
        <begin position="1390"/>
        <end position="1411"/>
    </location>
</feature>
<feature type="compositionally biased region" description="Polar residues" evidence="1">
    <location>
        <begin position="1437"/>
        <end position="1446"/>
    </location>
</feature>
<evidence type="ECO:0000313" key="3">
    <source>
        <dbReference type="EMBL" id="KAB0793989.1"/>
    </source>
</evidence>
<feature type="region of interest" description="Disordered" evidence="1">
    <location>
        <begin position="2790"/>
        <end position="2842"/>
    </location>
</feature>
<feature type="compositionally biased region" description="Polar residues" evidence="1">
    <location>
        <begin position="52"/>
        <end position="69"/>
    </location>
</feature>
<feature type="compositionally biased region" description="Basic and acidic residues" evidence="1">
    <location>
        <begin position="1095"/>
        <end position="1107"/>
    </location>
</feature>
<feature type="compositionally biased region" description="Polar residues" evidence="1">
    <location>
        <begin position="1774"/>
        <end position="1783"/>
    </location>
</feature>
<feature type="compositionally biased region" description="Basic and acidic residues" evidence="1">
    <location>
        <begin position="1190"/>
        <end position="1201"/>
    </location>
</feature>
<feature type="compositionally biased region" description="Basic and acidic residues" evidence="1">
    <location>
        <begin position="2432"/>
        <end position="2459"/>
    </location>
</feature>
<feature type="compositionally biased region" description="Basic and acidic residues" evidence="1">
    <location>
        <begin position="3159"/>
        <end position="3170"/>
    </location>
</feature>
<feature type="compositionally biased region" description="Basic and acidic residues" evidence="1">
    <location>
        <begin position="218"/>
        <end position="228"/>
    </location>
</feature>
<feature type="domain" description="Smoothelin" evidence="2">
    <location>
        <begin position="3696"/>
        <end position="3735"/>
    </location>
</feature>
<feature type="compositionally biased region" description="Basic and acidic residues" evidence="1">
    <location>
        <begin position="4302"/>
        <end position="4311"/>
    </location>
</feature>
<feature type="compositionally biased region" description="Basic and acidic residues" evidence="1">
    <location>
        <begin position="3385"/>
        <end position="3400"/>
    </location>
</feature>
<feature type="compositionally biased region" description="Basic and acidic residues" evidence="1">
    <location>
        <begin position="1508"/>
        <end position="1519"/>
    </location>
</feature>
<feature type="region of interest" description="Disordered" evidence="1">
    <location>
        <begin position="115"/>
        <end position="148"/>
    </location>
</feature>
<feature type="compositionally biased region" description="Basic and acidic residues" evidence="1">
    <location>
        <begin position="568"/>
        <end position="589"/>
    </location>
</feature>
<feature type="compositionally biased region" description="Basic and acidic residues" evidence="1">
    <location>
        <begin position="609"/>
        <end position="620"/>
    </location>
</feature>
<feature type="region of interest" description="Disordered" evidence="1">
    <location>
        <begin position="3653"/>
        <end position="3683"/>
    </location>
</feature>
<feature type="region of interest" description="Disordered" evidence="1">
    <location>
        <begin position="4302"/>
        <end position="4323"/>
    </location>
</feature>
<feature type="region of interest" description="Disordered" evidence="1">
    <location>
        <begin position="4676"/>
        <end position="4718"/>
    </location>
</feature>
<feature type="compositionally biased region" description="Low complexity" evidence="1">
    <location>
        <begin position="724"/>
        <end position="739"/>
    </location>
</feature>
<evidence type="ECO:0000313" key="4">
    <source>
        <dbReference type="Proteomes" id="UP000327044"/>
    </source>
</evidence>
<feature type="compositionally biased region" description="Basic and acidic residues" evidence="1">
    <location>
        <begin position="1982"/>
        <end position="1995"/>
    </location>
</feature>
<feature type="compositionally biased region" description="Low complexity" evidence="1">
    <location>
        <begin position="3518"/>
        <end position="3530"/>
    </location>
</feature>
<feature type="compositionally biased region" description="Polar residues" evidence="1">
    <location>
        <begin position="3038"/>
        <end position="3048"/>
    </location>
</feature>
<feature type="compositionally biased region" description="Polar residues" evidence="1">
    <location>
        <begin position="4555"/>
        <end position="4567"/>
    </location>
</feature>
<reference evidence="3 4" key="1">
    <citation type="journal article" date="2018" name="Elife">
        <title>Firefly genomes illuminate parallel origins of bioluminescence in beetles.</title>
        <authorList>
            <person name="Fallon T.R."/>
            <person name="Lower S.E."/>
            <person name="Chang C.H."/>
            <person name="Bessho-Uehara M."/>
            <person name="Martin G.J."/>
            <person name="Bewick A.J."/>
            <person name="Behringer M."/>
            <person name="Debat H.J."/>
            <person name="Wong I."/>
            <person name="Day J.C."/>
            <person name="Suvorov A."/>
            <person name="Silva C.J."/>
            <person name="Stanger-Hall K.F."/>
            <person name="Hall D.W."/>
            <person name="Schmitz R.J."/>
            <person name="Nelson D.R."/>
            <person name="Lewis S.M."/>
            <person name="Shigenobu S."/>
            <person name="Bybee S.M."/>
            <person name="Larracuente A.M."/>
            <person name="Oba Y."/>
            <person name="Weng J.K."/>
        </authorList>
    </citation>
    <scope>NUCLEOTIDE SEQUENCE [LARGE SCALE GENOMIC DNA]</scope>
    <source>
        <strain evidence="3">1611_PpyrPB1</strain>
        <tissue evidence="3">Whole body</tissue>
    </source>
</reference>
<feature type="compositionally biased region" description="Acidic residues" evidence="1">
    <location>
        <begin position="1659"/>
        <end position="1670"/>
    </location>
</feature>
<feature type="compositionally biased region" description="Polar residues" evidence="1">
    <location>
        <begin position="632"/>
        <end position="648"/>
    </location>
</feature>
<dbReference type="FunCoup" id="A0A5N4A9M2">
    <property type="interactions" value="17"/>
</dbReference>
<feature type="compositionally biased region" description="Basic and acidic residues" evidence="1">
    <location>
        <begin position="3008"/>
        <end position="3024"/>
    </location>
</feature>
<feature type="region of interest" description="Disordered" evidence="1">
    <location>
        <begin position="3006"/>
        <end position="3054"/>
    </location>
</feature>
<feature type="compositionally biased region" description="Basic and acidic residues" evidence="1">
    <location>
        <begin position="2479"/>
        <end position="2495"/>
    </location>
</feature>
<feature type="compositionally biased region" description="Basic and acidic residues" evidence="1">
    <location>
        <begin position="1064"/>
        <end position="1078"/>
    </location>
</feature>
<feature type="compositionally biased region" description="Basic and acidic residues" evidence="1">
    <location>
        <begin position="516"/>
        <end position="542"/>
    </location>
</feature>
<feature type="compositionally biased region" description="Basic and acidic residues" evidence="1">
    <location>
        <begin position="970"/>
        <end position="991"/>
    </location>
</feature>
<feature type="compositionally biased region" description="Basic and acidic residues" evidence="1">
    <location>
        <begin position="748"/>
        <end position="759"/>
    </location>
</feature>
<feature type="compositionally biased region" description="Polar residues" evidence="1">
    <location>
        <begin position="1006"/>
        <end position="1015"/>
    </location>
</feature>
<feature type="compositionally biased region" description="Polar residues" evidence="1">
    <location>
        <begin position="2372"/>
        <end position="2381"/>
    </location>
</feature>
<feature type="region of interest" description="Disordered" evidence="1">
    <location>
        <begin position="164"/>
        <end position="233"/>
    </location>
</feature>
<feature type="compositionally biased region" description="Basic and acidic residues" evidence="1">
    <location>
        <begin position="2698"/>
        <end position="2707"/>
    </location>
</feature>
<feature type="compositionally biased region" description="Basic and acidic residues" evidence="1">
    <location>
        <begin position="318"/>
        <end position="330"/>
    </location>
</feature>
<feature type="region of interest" description="Disordered" evidence="1">
    <location>
        <begin position="710"/>
        <end position="2768"/>
    </location>
</feature>
<feature type="compositionally biased region" description="Basic and acidic residues" evidence="1">
    <location>
        <begin position="2604"/>
        <end position="2624"/>
    </location>
</feature>
<protein>
    <recommendedName>
        <fullName evidence="2">Smoothelin domain-containing protein</fullName>
    </recommendedName>
</protein>
<accession>A0A5N4A9M2</accession>
<feature type="compositionally biased region" description="Basic and acidic residues" evidence="1">
    <location>
        <begin position="2812"/>
        <end position="2822"/>
    </location>
</feature>
<feature type="compositionally biased region" description="Basic and acidic residues" evidence="1">
    <location>
        <begin position="2271"/>
        <end position="2286"/>
    </location>
</feature>
<feature type="region of interest" description="Disordered" evidence="1">
    <location>
        <begin position="3828"/>
        <end position="3860"/>
    </location>
</feature>
<feature type="compositionally biased region" description="Polar residues" evidence="1">
    <location>
        <begin position="2197"/>
        <end position="2211"/>
    </location>
</feature>
<feature type="compositionally biased region" description="Basic and acidic residues" evidence="1">
    <location>
        <begin position="337"/>
        <end position="346"/>
    </location>
</feature>
<feature type="compositionally biased region" description="Polar residues" evidence="1">
    <location>
        <begin position="2643"/>
        <end position="2653"/>
    </location>
</feature>
<feature type="region of interest" description="Disordered" evidence="1">
    <location>
        <begin position="499"/>
        <end position="648"/>
    </location>
</feature>
<feature type="compositionally biased region" description="Polar residues" evidence="1">
    <location>
        <begin position="1170"/>
        <end position="1184"/>
    </location>
</feature>
<feature type="region of interest" description="Disordered" evidence="1">
    <location>
        <begin position="3504"/>
        <end position="3602"/>
    </location>
</feature>
<feature type="compositionally biased region" description="Basic and acidic residues" evidence="1">
    <location>
        <begin position="2102"/>
        <end position="2118"/>
    </location>
</feature>
<feature type="compositionally biased region" description="Basic and acidic residues" evidence="1">
    <location>
        <begin position="916"/>
        <end position="931"/>
    </location>
</feature>
<feature type="domain" description="Smoothelin" evidence="2">
    <location>
        <begin position="3226"/>
        <end position="3265"/>
    </location>
</feature>
<feature type="compositionally biased region" description="Polar residues" evidence="1">
    <location>
        <begin position="1862"/>
        <end position="1881"/>
    </location>
</feature>
<feature type="compositionally biased region" description="Basic and acidic residues" evidence="1">
    <location>
        <begin position="883"/>
        <end position="906"/>
    </location>
</feature>
<feature type="compositionally biased region" description="Basic and acidic residues" evidence="1">
    <location>
        <begin position="768"/>
        <end position="791"/>
    </location>
</feature>
<feature type="compositionally biased region" description="Polar residues" evidence="1">
    <location>
        <begin position="1677"/>
        <end position="1688"/>
    </location>
</feature>
<dbReference type="EMBL" id="VVIM01000009">
    <property type="protein sequence ID" value="KAB0793989.1"/>
    <property type="molecule type" value="Genomic_DNA"/>
</dbReference>
<feature type="compositionally biased region" description="Polar residues" evidence="1">
    <location>
        <begin position="4352"/>
        <end position="4368"/>
    </location>
</feature>
<feature type="compositionally biased region" description="Low complexity" evidence="1">
    <location>
        <begin position="197"/>
        <end position="215"/>
    </location>
</feature>
<dbReference type="Proteomes" id="UP000327044">
    <property type="component" value="Unassembled WGS sequence"/>
</dbReference>
<feature type="compositionally biased region" description="Basic and acidic residues" evidence="1">
    <location>
        <begin position="3119"/>
        <end position="3137"/>
    </location>
</feature>
<feature type="compositionally biased region" description="Low complexity" evidence="1">
    <location>
        <begin position="3582"/>
        <end position="3596"/>
    </location>
</feature>
<feature type="compositionally biased region" description="Low complexity" evidence="1">
    <location>
        <begin position="1965"/>
        <end position="1981"/>
    </location>
</feature>
<feature type="compositionally biased region" description="Polar residues" evidence="1">
    <location>
        <begin position="1332"/>
        <end position="1345"/>
    </location>
</feature>
<feature type="region of interest" description="Disordered" evidence="1">
    <location>
        <begin position="4544"/>
        <end position="4567"/>
    </location>
</feature>
<feature type="compositionally biased region" description="Polar residues" evidence="1">
    <location>
        <begin position="115"/>
        <end position="126"/>
    </location>
</feature>
<dbReference type="OrthoDB" id="6381429at2759"/>
<feature type="compositionally biased region" description="Basic and acidic residues" evidence="1">
    <location>
        <begin position="2125"/>
        <end position="2152"/>
    </location>
</feature>
<feature type="compositionally biased region" description="Polar residues" evidence="1">
    <location>
        <begin position="134"/>
        <end position="145"/>
    </location>
</feature>
<organism evidence="3 4">
    <name type="scientific">Photinus pyralis</name>
    <name type="common">Common eastern firefly</name>
    <name type="synonym">Lampyris pyralis</name>
    <dbReference type="NCBI Taxonomy" id="7054"/>
    <lineage>
        <taxon>Eukaryota</taxon>
        <taxon>Metazoa</taxon>
        <taxon>Ecdysozoa</taxon>
        <taxon>Arthropoda</taxon>
        <taxon>Hexapoda</taxon>
        <taxon>Insecta</taxon>
        <taxon>Pterygota</taxon>
        <taxon>Neoptera</taxon>
        <taxon>Endopterygota</taxon>
        <taxon>Coleoptera</taxon>
        <taxon>Polyphaga</taxon>
        <taxon>Elateriformia</taxon>
        <taxon>Elateroidea</taxon>
        <taxon>Lampyridae</taxon>
        <taxon>Lampyrinae</taxon>
        <taxon>Photinus</taxon>
    </lineage>
</organism>
<feature type="compositionally biased region" description="Basic and acidic residues" evidence="1">
    <location>
        <begin position="802"/>
        <end position="811"/>
    </location>
</feature>
<keyword evidence="4" id="KW-1185">Reference proteome</keyword>
<comment type="caution">
    <text evidence="3">The sequence shown here is derived from an EMBL/GenBank/DDBJ whole genome shotgun (WGS) entry which is preliminary data.</text>
</comment>
<dbReference type="Pfam" id="PF12510">
    <property type="entry name" value="Smoothelin"/>
    <property type="match status" value="2"/>
</dbReference>
<feature type="compositionally biased region" description="Low complexity" evidence="1">
    <location>
        <begin position="829"/>
        <end position="838"/>
    </location>
</feature>
<feature type="compositionally biased region" description="Basic and acidic residues" evidence="1">
    <location>
        <begin position="2344"/>
        <end position="2371"/>
    </location>
</feature>
<feature type="compositionally biased region" description="Acidic residues" evidence="1">
    <location>
        <begin position="1568"/>
        <end position="1580"/>
    </location>
</feature>
<evidence type="ECO:0000259" key="2">
    <source>
        <dbReference type="Pfam" id="PF12510"/>
    </source>
</evidence>
<feature type="compositionally biased region" description="Basic and acidic residues" evidence="1">
    <location>
        <begin position="2726"/>
        <end position="2735"/>
    </location>
</feature>
<feature type="region of interest" description="Disordered" evidence="1">
    <location>
        <begin position="3089"/>
        <end position="3199"/>
    </location>
</feature>
<feature type="compositionally biased region" description="Basic and acidic residues" evidence="1">
    <location>
        <begin position="1227"/>
        <end position="1243"/>
    </location>
</feature>
<feature type="compositionally biased region" description="Basic and acidic residues" evidence="1">
    <location>
        <begin position="2655"/>
        <end position="2667"/>
    </location>
</feature>
<sequence length="4751" mass="536115">MSAETSGDVYHTNDEEVLRQMWQDTEDFGKKKEIRSHMYKLREERLRNFYNSTDSGTEIRTTQQASSIKEGNVPTHADSLLDQGFMSLKSKEIRDSESPTKDMHQFRVVETNRGDNQGWNVVSKNEVSQDGKTHTSMQIASTSSSEKIDKGVANYSAQCEQKSSVFQDGDDNNFTKSASTSSKSVLRQDAKGGDDNSSFQSSSTSTSSSSRVVSQHHATSDSKPRSDSQELVVRKTYTTDVPAELKRSPNYIDGNTTVTTETRTLADGTKVTTTRYETKGVSSKINQQNFHTSTTKTVNDSQSYQTRRNDTTNLDQRYVIRDGSDQRPRESPTGQRHSTDNRRVDEEVSTTRSVEDHVNKKVIHDKKDDVYLTKIINEKEYNPREQPAVNEVVRTSGNIESKTVTNSKITKVTHDDHRVTQKNQDVRYQVTNEPRSEPPRAGATPSGQHDYYITQTNQDVRYQVTSEPRSEPPRAEVPPSGQHDYYITQTNQDVRYQVTNEPRSEPPRAEVTPSGQHDHYVTEKNQEVKYQVTKEARSEPPRGKVTPSGQQPDDGIPSTPVHMTTMHTKNEIVETVKSDVGKSPQEPREPLLPSSNKQIPQGYLPNNRKPGDCKPTEERTPTNYRPPEQEIVPNQYSTPKPMSDSTVVQRTITTTTTTDKQPDKINTTIVVKPQTEKVTSVTSQTTYKTDYTAKRISVDISPTHDAFARSLRASPDRERKHGSVRSLKSSTSSLRSSTSPDKNYPYSRHPDTSSLDRKQPSRFSPTKNRPDSRESSPIKKIERPIPKKPSTDSRTSTITRRHNTDTKETRTTYDSGTITRQTKGRPRSRSVSPTTSASDIEFVRKVEVTDLDEHSPERRTPSHATSRPKSVPDGSITKSPTKKHPEKDQQPEKPLKRRDTYEERCRQILGINQENKTQKTPEDRKSPEKKSGHQIQEYPSQVRRTTEKKEFTEHKTVKKDSPGDYNRPVDVTRRTPEKGKGQPGRPGDRAPDYYGSETDETMVRNRVTTKTSYTPQKGKRPSDDETPRGRYPGSREITEETIIRGNTKPGETPKKVTKPQVGRTPEDYPRTETDERYTQETVTTDRVTKKSPAHPTDEYIPKGRPTEKYPGGTKITTDETVIRGHVITKPGDEPKKVTPTSQGKRPKGNRPVDQDFPSDGEETDERYTKETVTTNRTIKSSTCPTDDDLPEHRRPKERFPESTEVTTQETVIRGRDAPQGKQPKGYPRNEEETEDRYTEETVTRNRVTTKSSTRPAEDDLPDHRRPHGRLPGSTEITTNETVIRGRVITKPGDEPKKVTPVTQGKHPNASRPVDRTPDDYPSDNETTDRYTQETVTRVSTKSSTHPTDDDTSEDRKPRKKYPGDSEITTQDTVIRITKPGNEPQRKRPKDRQPGDTEDYPSHDEETEERYTQETTNRTTTKSSTHPTDHDTPKHRQPQGTEITTEDSVIRGTKPGGVPKKVTPIPQGKYPIGNRAPEDLPSDEEETEERYTQETVTRNRIITELDGDTPDHRKPKEHTPVKQPGGSAVTTKETVVRGHVTTTRGETPTKGTPVSQGKHPKGSRPVDQAPEDLPSDEEQTEECYTQETVTRNRMTTESSTRPTDDDKKPKDRSPLKHPGGSVVTTKETVIKGHVTTKPVETTKGKHPKGSRPVDRAPEDLPSDEEETEECYTQETVTRNHMTTESLTRPTNDDLPDHRKPKDRSPIKHPGGSAVTTTIIKGHVTTKPVETPTRGTSIPQGKHPKGSRPVDRAPEDLPSDEEQTEECYTQERVTRNRMTTESSTRPTDDDLPHHRKPKDRSPIKHPGGSVVTTKETVIRGHVTTKPVETPTRGTPVSQVKHPKGSRPVDRAPEDLPSDEEQTEECYTQESVTRNRMTTESSTRPTDDDIPDHRRPKDRSPIKHPGGSVVTTNETVIRGHVTTKRGETPTKGTPVSQGKHPKGSRPVDRAPEDLPSDEEVTADRYTHETVTTNRTTTKSSTRATDGPENRRPKDRSPEKLPGSSEIIRRETVTRGRVSTKPGDQPKKVTPMPHGKHPCDTETIDFYTRQTVAGKPKQRAPEDHPYETEETDERYTEETARVTTKSSETSKKHLPTPVGKAPTIDAEPKGKKPHGRSPDKYPSDTQRTVVRDHETTKPGKRPTERPKHGQPDREYPTDETSDCYAEEVVIRKRIPSDLEFTIEKHPTPKSTKPGRRLVADETTSCTSVTIQSKTRPQYEGEPQPQQPTDVSDSSDEEPLDQSPHITQETDDYYVSQTVGHTGSKPRKGSPVARNKHFEPEKYPSDTEETRQVYVTKDTIRRTSDQKVSTRQPNKRPIAEQPKPMPSSRVTKETRTGQTTTQKTTVTKKTTDDFVPKRRSPERDSYNRREIDERHSQQTTVQTRVSSKPDNKPKKPQPRSDSKPRTPSDTSSRVTQRYVAQATIDRTRVVSKPGGKPKYEEPRRPEDYPSDIDETKKPAGRRPEVSPYYHSEGTHYIATSRTVVTDERKPSRKSPDRKTVQESTPKKRVPKEEITRRSPGRRPVVEETIQTRDTYLTTDKATVHRRNKEEPAVKKPGGAKPTGNRQTPHEDHEDNYRRDDDFYTLNIKVYRNDLKTGRDKPTHKPVPSEPRERTKTDKTTVYRTEEKHFVNKTTRKPGKANSSDRDSPVTQIVRNQKPSKTRDVKPKPDATRHVVTTTIQVVPKKKTKEPAAKALPKGGSKPMPKDKPRDQVETDEEFVDENYIVDEHEESTDRTFDRQITRTITSPERVLKPKSSLPTSTRPTDTSKRPEKVITTKSIVISNDLEHGREVIVNLQRSKSSREATPDRSYAYPASDNEDKGVPRYPDEICEPDDPYRRRKPTKLSDLPVIETEDTGYLNKVDETDDCLLSVNEKVTKFVNEADKLRSNKSSGSVIDRLKVTQQIPGRPKSPKCQNYSEDEDERFTSVSEKVSHFIETAEKIKTHQSPQRPKATRPEFTVDENIKSDNCLLSVSDKVTKFNTSPNYKTPVSLSKMDAPRTTLTTECVQIDTEEDMYRRKPSVDEHGRKISEPSTPKSSRKNSETKTVISTTGRLRSTESIRKAKEIFENAAKDQTPVKPRRPILEDELKSTRLIIDKINRPHSTETDDTPGYMRPLNRSPRPHSPYRERSPSPRDRSRSPSVERHHKPHDPALDQIPHYMWPLDRSVHSPDRDTSRESSPSHTRPIERARSPLPSDSDVYEKRTTASLRKVDTEKATSKHRSFTNEEIEEILTVNEIEDIYEIEILEVLLEWAVSYEQRRRVRSQIRVVKQLIVDHKLPKVLYKKSPRSSSPKYKEVVVRKPSSTTHEEHTMHSYSERKRSTEIKTYSREVSPETKIIRKSPERKPLKPELKRVEPVSKKVVDEKPSWVTQRPLKKSSGDVPKTKPVSTTKKLDSRVSPPKERKPTDAITSSYGVGPTDENGSPLFGLKALRAQKQTGTTKVQGTVIKSHYYSENGHEPTGEISVTKYSNDQNDFEGEVDETEGLVSVTTTQRFGKGTPTKKAISDCEYYPEDDKIEEYENRKSSSTSVTRRGSVKQMSKKFIDNAVETSKTERQTSYPKAGLILRTSSFKKSSPDDREPSPEGSAAVTTTVRKTTTTTSSGRRGDTFLNNQTRVRDVQDVITRMKNSDDDVQEGDTAEDVEARKLLNKFIGSQVILSGMETQTSSPPSSTVRRTTTTTTTTTKGGGKPTVVTRTFTHPITLEDLETIWDEPTLKLLLERSVDYEERRIIRGRLRDVMAEKEVCADPKSNQESSGRVEGESLLLPLLQGLLDAPDNEQTADSGTESGEDLRNGLLNEVQNVLAKLATSLKNSHDMSEERRSSLLQLVTRLQTGLSSQQLSAGERRSSGHGRFLKKRRHNRHTVGVSSEELEDARRLVEEMGLCRSKPTLEKQISEGHLSIPTANVNQNSPVVKNTTAKPYGSPGSLSPSGTSSTIHTPTEVTGVLQLSNPLTSLKIAEPRTSEFVSSNFLPEIQKKTTTLESETDDDLVALKKQTLLQNNPIYARPDYQDDDKQNRFNNKKLKIKRANTIDIPKPVNIYESDDDYDSDTSLVDKQCSRRNHYLALRGPIRVGRNQVGNTSLPIFEPKTESDKKFMAFINKHNEKNDQGSSWGPQCQGAGQRGNNWNNRFGNIRTAFEKASINASVTPTIGVNSARNFWKTADSAVAYRNEPKINRHIHRRSENFQERKVPWATPTINENEVVTGSLKVETKGLDANKNYKFVPQPLPVNKFSHAPTSAFAAIPKKVTPEANHFVKSDYQSTDPELDTPLFLYSPKPIPNASTPSPSSAPWVNTNGVQKLAATKFEQRTSADLHEPPVRKPKKATKEFTYSGEKDAQLERVSAPYINKCADTSNTVRKISDQFNKSPAPSTTKPEWNSPKYRSYPPSQLQGDYAHHFPNTSYQTNKSVPQYEEKPTPIYQQQYQNHPTRVIAPVKEDRHVPEGYTSSTFVKFNPAPTKYESNPAPPPVFPSAQYTRQTSQESLKEYEAAVAKVMKGPVAQQAVTVQQKSPKGRNQHDMEVALNLKNALQKVAEKSPDRKFSVDSAIISQPKPARVERKTQSFKKTSQPSFSVNGRSLSMESTEINENGESVITSKFHIPVTIPSPISKSPSQQMFSKADMWNQLMYDQQQTQRKPISAPSAKSVLRSKSSHTLAVPTVQFQAGMTRDEVVQKKRSVEAYFSGSVSPQSMTDDGPNDKAEVKVNKSSINRKKTSEKVSAHKQMGVGVSRSQTLPNIVCPDMLDESKVEESFEDLFKSHA</sequence>
<feature type="compositionally biased region" description="Low complexity" evidence="1">
    <location>
        <begin position="3658"/>
        <end position="3683"/>
    </location>
</feature>
<feature type="compositionally biased region" description="Basic and acidic residues" evidence="1">
    <location>
        <begin position="1601"/>
        <end position="1613"/>
    </location>
</feature>
<feature type="compositionally biased region" description="Basic and acidic residues" evidence="1">
    <location>
        <begin position="2562"/>
        <end position="2576"/>
    </location>
</feature>
<proteinExistence type="predicted"/>
<feature type="region of interest" description="Disordered" evidence="1">
    <location>
        <begin position="3278"/>
        <end position="3419"/>
    </location>
</feature>
<dbReference type="InterPro" id="IPR022189">
    <property type="entry name" value="SMTN"/>
</dbReference>
<feature type="compositionally biased region" description="Polar residues" evidence="1">
    <location>
        <begin position="933"/>
        <end position="943"/>
    </location>
</feature>
<evidence type="ECO:0000256" key="1">
    <source>
        <dbReference type="SAM" id="MobiDB-lite"/>
    </source>
</evidence>
<feature type="compositionally biased region" description="Basic and acidic residues" evidence="1">
    <location>
        <begin position="841"/>
        <end position="860"/>
    </location>
</feature>
<feature type="compositionally biased region" description="Basic and acidic residues" evidence="1">
    <location>
        <begin position="1689"/>
        <end position="1704"/>
    </location>
</feature>
<feature type="compositionally biased region" description="Basic and acidic residues" evidence="1">
    <location>
        <begin position="3300"/>
        <end position="3360"/>
    </location>
</feature>
<feature type="region of interest" description="Disordered" evidence="1">
    <location>
        <begin position="4621"/>
        <end position="4642"/>
    </location>
</feature>
<gene>
    <name evidence="3" type="ORF">PPYR_13609</name>
</gene>
<feature type="compositionally biased region" description="Acidic residues" evidence="1">
    <location>
        <begin position="2708"/>
        <end position="2725"/>
    </location>
</feature>
<feature type="compositionally biased region" description="Basic and acidic residues" evidence="1">
    <location>
        <begin position="3089"/>
        <end position="3099"/>
    </location>
</feature>
<feature type="compositionally biased region" description="Low complexity" evidence="1">
    <location>
        <begin position="2213"/>
        <end position="2223"/>
    </location>
</feature>
<feature type="compositionally biased region" description="Basic and acidic residues" evidence="1">
    <location>
        <begin position="944"/>
        <end position="962"/>
    </location>
</feature>